<gene>
    <name evidence="1" type="ORF">GCM10010178_43050</name>
</gene>
<evidence type="ECO:0008006" key="3">
    <source>
        <dbReference type="Google" id="ProtNLM"/>
    </source>
</evidence>
<dbReference type="RefSeq" id="WP_189255492.1">
    <property type="nucleotide sequence ID" value="NZ_BMRE01000018.1"/>
</dbReference>
<dbReference type="InterPro" id="IPR058154">
    <property type="entry name" value="Bxb1_TTP-like"/>
</dbReference>
<dbReference type="Proteomes" id="UP000649573">
    <property type="component" value="Unassembled WGS sequence"/>
</dbReference>
<comment type="caution">
    <text evidence="1">The sequence shown here is derived from an EMBL/GenBank/DDBJ whole genome shotgun (WGS) entry which is preliminary data.</text>
</comment>
<dbReference type="EMBL" id="BMRE01000018">
    <property type="protein sequence ID" value="GGU45928.1"/>
    <property type="molecule type" value="Genomic_DNA"/>
</dbReference>
<organism evidence="1 2">
    <name type="scientific">Lentzea flava</name>
    <dbReference type="NCBI Taxonomy" id="103732"/>
    <lineage>
        <taxon>Bacteria</taxon>
        <taxon>Bacillati</taxon>
        <taxon>Actinomycetota</taxon>
        <taxon>Actinomycetes</taxon>
        <taxon>Pseudonocardiales</taxon>
        <taxon>Pseudonocardiaceae</taxon>
        <taxon>Lentzea</taxon>
    </lineage>
</organism>
<reference evidence="2" key="1">
    <citation type="journal article" date="2019" name="Int. J. Syst. Evol. Microbiol.">
        <title>The Global Catalogue of Microorganisms (GCM) 10K type strain sequencing project: providing services to taxonomists for standard genome sequencing and annotation.</title>
        <authorList>
            <consortium name="The Broad Institute Genomics Platform"/>
            <consortium name="The Broad Institute Genome Sequencing Center for Infectious Disease"/>
            <person name="Wu L."/>
            <person name="Ma J."/>
        </authorList>
    </citation>
    <scope>NUCLEOTIDE SEQUENCE [LARGE SCALE GENOMIC DNA]</scope>
    <source>
        <strain evidence="2">JCM 3296</strain>
    </source>
</reference>
<evidence type="ECO:0000313" key="1">
    <source>
        <dbReference type="EMBL" id="GGU45928.1"/>
    </source>
</evidence>
<protein>
    <recommendedName>
        <fullName evidence="3">Major tail protein</fullName>
    </recommendedName>
</protein>
<name>A0ABQ2UPH8_9PSEU</name>
<proteinExistence type="predicted"/>
<sequence>MALNDQAVITASRGFVFVADPGTARPTPAQVKAFDPEIGTMQGWESVGHTADDELPEFGYDGGSTEIRGSWQRAALREVVTEVPADYVTVQLLQFDRLALGLYYSVTNPGSTAGVFAVPDNAGRPIEKALLIIIVDGGVRVGFHAAKTSIRRDAAISMDTENFAALPIRATFLKGPGDLYEWISDDTGVNPAPAPPAQSG</sequence>
<evidence type="ECO:0000313" key="2">
    <source>
        <dbReference type="Proteomes" id="UP000649573"/>
    </source>
</evidence>
<accession>A0ABQ2UPH8</accession>
<dbReference type="Pfam" id="PF25681">
    <property type="entry name" value="Phage_TTP_17"/>
    <property type="match status" value="1"/>
</dbReference>
<keyword evidence="2" id="KW-1185">Reference proteome</keyword>